<dbReference type="EMBL" id="HQ634194">
    <property type="protein sequence ID" value="AGH57077.1"/>
    <property type="molecule type" value="Genomic_DNA"/>
</dbReference>
<sequence length="113" mass="13184">MSHDIQTLELTKEQAQTKIDRMKRLERLTKNRDWKVLIDDELFGEYAKQLVLLKSDPALREEGDQKDLELEIQMVGRFRLFLQSVFQEGRMAEKSVADADAMLEELRAEGADE</sequence>
<dbReference type="OrthoDB" id="21633at10239"/>
<evidence type="ECO:0000313" key="1">
    <source>
        <dbReference type="EMBL" id="AGH57077.1"/>
    </source>
</evidence>
<dbReference type="Proteomes" id="UP000204031">
    <property type="component" value="Segment"/>
</dbReference>
<protein>
    <submittedName>
        <fullName evidence="1">Uncharacterized protein</fullName>
    </submittedName>
</protein>
<dbReference type="RefSeq" id="YP_007674148.1">
    <property type="nucleotide sequence ID" value="NC_020848.1"/>
</dbReference>
<evidence type="ECO:0000313" key="2">
    <source>
        <dbReference type="Proteomes" id="UP000204031"/>
    </source>
</evidence>
<name>M4SL54_9CAUD</name>
<organism evidence="1 2">
    <name type="scientific">Vibrio phage VBP47</name>
    <dbReference type="NCBI Taxonomy" id="754073"/>
    <lineage>
        <taxon>Viruses</taxon>
        <taxon>Duplodnaviria</taxon>
        <taxon>Heunggongvirae</taxon>
        <taxon>Uroviricota</taxon>
        <taxon>Caudoviricetes</taxon>
        <taxon>Schitoviridae</taxon>
        <taxon>Fuhrmanvirinae</taxon>
        <taxon>Stoningtonvirus</taxon>
        <taxon>Stoningtonvirus VBP47</taxon>
    </lineage>
</organism>
<reference evidence="1 2" key="1">
    <citation type="submission" date="2010-11" db="EMBL/GenBank/DDBJ databases">
        <title>The Genome Sequence of Vibrio phage VBP47.</title>
        <authorList>
            <consortium name="The Broad Institute Genome Sequencing Platform"/>
            <person name="Henn M.R."/>
            <person name="Wharam S."/>
            <person name="Gilg I."/>
            <person name="Martinez Martinez J."/>
            <person name="Wilson W."/>
            <person name="Levin J."/>
            <person name="Malboeuf C."/>
            <person name="Casali M."/>
            <person name="Russ C."/>
            <person name="Lennon N."/>
            <person name="Chapman S.B."/>
            <person name="Erlich R."/>
            <person name="Young S.K."/>
            <person name="Yandava C."/>
            <person name="Zeng Q."/>
            <person name="Fitzgerald M.F."/>
            <person name="Alvarado L."/>
            <person name="Anderson S."/>
            <person name="Berlin A."/>
            <person name="Chen Z."/>
            <person name="Freedman E."/>
            <person name="Gellesch M."/>
            <person name="Goldberg J."/>
            <person name="Green L."/>
            <person name="Griggs A."/>
            <person name="Gujja S."/>
            <person name="Heilman E."/>
            <person name="Heiman D."/>
            <person name="Hollinger A."/>
            <person name="Howarth C."/>
            <person name="Larson L."/>
            <person name="Mehta T."/>
            <person name="Neiman D."/>
            <person name="Pearson M."/>
            <person name="Roberts A."/>
            <person name="Ryan E."/>
            <person name="Saif S."/>
            <person name="Shea T."/>
            <person name="Shenoy N."/>
            <person name="Sisk P."/>
            <person name="Stolte C."/>
            <person name="Sykes S."/>
            <person name="White J."/>
            <person name="Haas B."/>
            <person name="Nusbaum C."/>
            <person name="Birren B."/>
        </authorList>
    </citation>
    <scope>NUCLEOTIDE SEQUENCE [LARGE SCALE GENOMIC DNA]</scope>
    <source>
        <strain evidence="1 2">VBP47</strain>
    </source>
</reference>
<dbReference type="KEGG" id="vg:15010680"/>
<keyword evidence="2" id="KW-1185">Reference proteome</keyword>
<accession>M4SL54</accession>
<proteinExistence type="predicted"/>
<dbReference type="GeneID" id="15010680"/>
<gene>
    <name evidence="1" type="ORF">VPNG_00053</name>
</gene>